<dbReference type="AlphaFoldDB" id="A0A6I6JWB4"/>
<dbReference type="EMBL" id="CP046401">
    <property type="protein sequence ID" value="QGY45388.1"/>
    <property type="molecule type" value="Genomic_DNA"/>
</dbReference>
<dbReference type="Proteomes" id="UP000428260">
    <property type="component" value="Chromosome"/>
</dbReference>
<protein>
    <submittedName>
        <fullName evidence="1">Uncharacterized protein</fullName>
    </submittedName>
</protein>
<dbReference type="InterPro" id="IPR017853">
    <property type="entry name" value="GH"/>
</dbReference>
<gene>
    <name evidence="1" type="ORF">GM418_17420</name>
</gene>
<evidence type="ECO:0000313" key="1">
    <source>
        <dbReference type="EMBL" id="QGY45388.1"/>
    </source>
</evidence>
<name>A0A6I6JWB4_9BACT</name>
<reference evidence="1 2" key="1">
    <citation type="submission" date="2019-11" db="EMBL/GenBank/DDBJ databases">
        <authorList>
            <person name="Zheng R.K."/>
            <person name="Sun C.M."/>
        </authorList>
    </citation>
    <scope>NUCLEOTIDE SEQUENCE [LARGE SCALE GENOMIC DNA]</scope>
    <source>
        <strain evidence="1 2">WC007</strain>
    </source>
</reference>
<dbReference type="SUPFAM" id="SSF51445">
    <property type="entry name" value="(Trans)glycosidases"/>
    <property type="match status" value="1"/>
</dbReference>
<evidence type="ECO:0000313" key="2">
    <source>
        <dbReference type="Proteomes" id="UP000428260"/>
    </source>
</evidence>
<proteinExistence type="predicted"/>
<sequence length="579" mass="67467">MKQTYLLLSTIIFFFFACKQEEKKQMEIFGWNILTDHTPTALHTLESSANYKVNQLQLSYEICHELRDIKHQWNRNIVNNLTEKAHETGINEVLVWDHALYDLKYYPERFTINGKINLDKRDFWEWIIEDYEKMLNKIPDIDGIVLTLNNTETKVENQHSEVLNTPEEKLATFVDSLAALIVKKRNLKLYLRYPVHSEKEVETLLSFLEQIKTPGIKFIANSLPGNFLINQQYSDWVEKIPIPVLIDFDCVHVNEGQGIVASIFTDLHLKLWKSYQAMPNVAGFSLRTDRMGKSSILDRPSEINLFTVYAALQNPEIETDSVILKFLYKNYDSLAVPYFYDAFKLAPEIIMSSFYTLGINTSEQSEINFSYQPSFNHKITLGESEDTRIEIGHGVNQSFRYWSDIVNHLAPAEYKNPENGILSSLPEVDAGNWLQPEERMDTTYLDYILTEKKYALNQAFEAISKVNMAKPYCNNSRTFNRIYHTFNRTLLTAKLRKAYAQVYYANRIWSRGEEFQNEKLASLIKDGLTEIQITSEDIKKYRRKGPTGQYNWAEDAEIAMNLVQKIKNSDIWQDISEEL</sequence>
<keyword evidence="2" id="KW-1185">Reference proteome</keyword>
<accession>A0A6I6JWB4</accession>
<dbReference type="RefSeq" id="WP_158868532.1">
    <property type="nucleotide sequence ID" value="NZ_CP046401.1"/>
</dbReference>
<dbReference type="KEGG" id="mcos:GM418_17420"/>
<dbReference type="PROSITE" id="PS51257">
    <property type="entry name" value="PROKAR_LIPOPROTEIN"/>
    <property type="match status" value="1"/>
</dbReference>
<organism evidence="1 2">
    <name type="scientific">Maribellus comscasis</name>
    <dbReference type="NCBI Taxonomy" id="2681766"/>
    <lineage>
        <taxon>Bacteria</taxon>
        <taxon>Pseudomonadati</taxon>
        <taxon>Bacteroidota</taxon>
        <taxon>Bacteroidia</taxon>
        <taxon>Marinilabiliales</taxon>
        <taxon>Prolixibacteraceae</taxon>
        <taxon>Maribellus</taxon>
    </lineage>
</organism>